<evidence type="ECO:0000256" key="2">
    <source>
        <dbReference type="SAM" id="SignalP"/>
    </source>
</evidence>
<accession>A0A921RNT3</accession>
<feature type="chain" id="PRO_5037318279" evidence="2">
    <location>
        <begin position="24"/>
        <end position="94"/>
    </location>
</feature>
<reference evidence="3" key="1">
    <citation type="journal article" date="2019" name="BMC Genomics">
        <title>A new reference genome for Sorghum bicolor reveals high levels of sequence similarity between sweet and grain genotypes: implications for the genetics of sugar metabolism.</title>
        <authorList>
            <person name="Cooper E.A."/>
            <person name="Brenton Z.W."/>
            <person name="Flinn B.S."/>
            <person name="Jenkins J."/>
            <person name="Shu S."/>
            <person name="Flowers D."/>
            <person name="Luo F."/>
            <person name="Wang Y."/>
            <person name="Xia P."/>
            <person name="Barry K."/>
            <person name="Daum C."/>
            <person name="Lipzen A."/>
            <person name="Yoshinaga Y."/>
            <person name="Schmutz J."/>
            <person name="Saski C."/>
            <person name="Vermerris W."/>
            <person name="Kresovich S."/>
        </authorList>
    </citation>
    <scope>NUCLEOTIDE SEQUENCE</scope>
</reference>
<protein>
    <submittedName>
        <fullName evidence="3">Uncharacterized protein</fullName>
    </submittedName>
</protein>
<feature type="signal peptide" evidence="2">
    <location>
        <begin position="1"/>
        <end position="23"/>
    </location>
</feature>
<reference evidence="3" key="2">
    <citation type="submission" date="2020-10" db="EMBL/GenBank/DDBJ databases">
        <authorList>
            <person name="Cooper E.A."/>
            <person name="Brenton Z.W."/>
            <person name="Flinn B.S."/>
            <person name="Jenkins J."/>
            <person name="Shu S."/>
            <person name="Flowers D."/>
            <person name="Luo F."/>
            <person name="Wang Y."/>
            <person name="Xia P."/>
            <person name="Barry K."/>
            <person name="Daum C."/>
            <person name="Lipzen A."/>
            <person name="Yoshinaga Y."/>
            <person name="Schmutz J."/>
            <person name="Saski C."/>
            <person name="Vermerris W."/>
            <person name="Kresovich S."/>
        </authorList>
    </citation>
    <scope>NUCLEOTIDE SEQUENCE</scope>
</reference>
<proteinExistence type="predicted"/>
<gene>
    <name evidence="3" type="ORF">BDA96_02G163100</name>
</gene>
<evidence type="ECO:0000313" key="4">
    <source>
        <dbReference type="Proteomes" id="UP000807115"/>
    </source>
</evidence>
<evidence type="ECO:0000256" key="1">
    <source>
        <dbReference type="SAM" id="MobiDB-lite"/>
    </source>
</evidence>
<comment type="caution">
    <text evidence="3">The sequence shown here is derived from an EMBL/GenBank/DDBJ whole genome shotgun (WGS) entry which is preliminary data.</text>
</comment>
<organism evidence="3 4">
    <name type="scientific">Sorghum bicolor</name>
    <name type="common">Sorghum</name>
    <name type="synonym">Sorghum vulgare</name>
    <dbReference type="NCBI Taxonomy" id="4558"/>
    <lineage>
        <taxon>Eukaryota</taxon>
        <taxon>Viridiplantae</taxon>
        <taxon>Streptophyta</taxon>
        <taxon>Embryophyta</taxon>
        <taxon>Tracheophyta</taxon>
        <taxon>Spermatophyta</taxon>
        <taxon>Magnoliopsida</taxon>
        <taxon>Liliopsida</taxon>
        <taxon>Poales</taxon>
        <taxon>Poaceae</taxon>
        <taxon>PACMAD clade</taxon>
        <taxon>Panicoideae</taxon>
        <taxon>Andropogonodae</taxon>
        <taxon>Andropogoneae</taxon>
        <taxon>Sorghinae</taxon>
        <taxon>Sorghum</taxon>
    </lineage>
</organism>
<dbReference type="EMBL" id="CM027681">
    <property type="protein sequence ID" value="KAG0543125.1"/>
    <property type="molecule type" value="Genomic_DNA"/>
</dbReference>
<name>A0A921RNT3_SORBI</name>
<dbReference type="Proteomes" id="UP000807115">
    <property type="component" value="Chromosome 2"/>
</dbReference>
<sequence>MSTGRAVLVICMFLLASSSHLQAARVLATNDHRVYDKVVPVSTRSATGSASPCLHDAHLPALSPPVNEPAADIAGGGGGRGRALWSTPSDGVGH</sequence>
<keyword evidence="2" id="KW-0732">Signal</keyword>
<feature type="region of interest" description="Disordered" evidence="1">
    <location>
        <begin position="65"/>
        <end position="94"/>
    </location>
</feature>
<evidence type="ECO:0000313" key="3">
    <source>
        <dbReference type="EMBL" id="KAG0543125.1"/>
    </source>
</evidence>
<dbReference type="AlphaFoldDB" id="A0A921RNT3"/>